<feature type="domain" description="Peptide chain release factor" evidence="5">
    <location>
        <begin position="37"/>
        <end position="142"/>
    </location>
</feature>
<evidence type="ECO:0000259" key="4">
    <source>
        <dbReference type="Pfam" id="PF00472"/>
    </source>
</evidence>
<dbReference type="SUPFAM" id="SSF75620">
    <property type="entry name" value="Release factor"/>
    <property type="match status" value="1"/>
</dbReference>
<accession>A0A6G1S2Z7</accession>
<evidence type="ECO:0000256" key="2">
    <source>
        <dbReference type="ARBA" id="ARBA00022481"/>
    </source>
</evidence>
<dbReference type="Gene3D" id="3.30.160.20">
    <property type="match status" value="1"/>
</dbReference>
<evidence type="ECO:0000256" key="1">
    <source>
        <dbReference type="ARBA" id="ARBA00010835"/>
    </source>
</evidence>
<gene>
    <name evidence="6" type="primary">Mtrf1l</name>
    <name evidence="6" type="ORF">g.14323</name>
</gene>
<dbReference type="InterPro" id="IPR045853">
    <property type="entry name" value="Pep_chain_release_fac_I_sf"/>
</dbReference>
<name>A0A6G1S2Z7_9ACAR</name>
<dbReference type="PANTHER" id="PTHR43804">
    <property type="entry name" value="LD18447P"/>
    <property type="match status" value="1"/>
</dbReference>
<dbReference type="PANTHER" id="PTHR43804:SF7">
    <property type="entry name" value="LD18447P"/>
    <property type="match status" value="1"/>
</dbReference>
<sequence length="307" mass="34849">MGHSQLIKSALQFTNVIRTVRCLSGGGPYGRTVHHHRYLTTTRRQQSEGTIFEISNGVGGAEAMLFADEMLQIYMKYFSLMRWSYSLLECDKSEIGARRAAKLLVHGPTAYQDLIQEAGVHRVQRIPKTERQGRMHTSTITVSVTPKSVVDIKLNEKDIEMQTMRATGPGGQFVNKTESAVRLRHKPSGVAVESQESRHQIENRKIAMQKLLAKLQTMELDKLTDRASSMRRTQVGHADRNEKIRTYNFPQDRITDHRLSKSYHNLRGLFDGDVTILQKIINDLNDFRDRNKPANFASATGDRPDLG</sequence>
<proteinExistence type="inferred from homology"/>
<evidence type="ECO:0000313" key="6">
    <source>
        <dbReference type="EMBL" id="MDE44864.1"/>
    </source>
</evidence>
<feature type="domain" description="Prokaryotic-type class I peptide chain release factors" evidence="4">
    <location>
        <begin position="150"/>
        <end position="258"/>
    </location>
</feature>
<dbReference type="InterPro" id="IPR050057">
    <property type="entry name" value="Prokaryotic/Mito_RF"/>
</dbReference>
<keyword evidence="2" id="KW-0488">Methylation</keyword>
<organism evidence="6">
    <name type="scientific">Aceria tosichella</name>
    <name type="common">wheat curl mite</name>
    <dbReference type="NCBI Taxonomy" id="561515"/>
    <lineage>
        <taxon>Eukaryota</taxon>
        <taxon>Metazoa</taxon>
        <taxon>Ecdysozoa</taxon>
        <taxon>Arthropoda</taxon>
        <taxon>Chelicerata</taxon>
        <taxon>Arachnida</taxon>
        <taxon>Acari</taxon>
        <taxon>Acariformes</taxon>
        <taxon>Trombidiformes</taxon>
        <taxon>Prostigmata</taxon>
        <taxon>Eupodina</taxon>
        <taxon>Eriophyoidea</taxon>
        <taxon>Eriophyidae</taxon>
        <taxon>Eriophyinae</taxon>
        <taxon>Aceriini</taxon>
        <taxon>Aceria</taxon>
    </lineage>
</organism>
<dbReference type="InterPro" id="IPR005139">
    <property type="entry name" value="PCRF"/>
</dbReference>
<dbReference type="InterPro" id="IPR000352">
    <property type="entry name" value="Pep_chain_release_fac_I"/>
</dbReference>
<dbReference type="AlphaFoldDB" id="A0A6G1S2Z7"/>
<protein>
    <submittedName>
        <fullName evidence="6">Peptide chain release factor 1-like, mitochondrial</fullName>
    </submittedName>
</protein>
<evidence type="ECO:0000256" key="3">
    <source>
        <dbReference type="ARBA" id="ARBA00022917"/>
    </source>
</evidence>
<evidence type="ECO:0000259" key="5">
    <source>
        <dbReference type="Pfam" id="PF03462"/>
    </source>
</evidence>
<dbReference type="Gene3D" id="3.30.70.1660">
    <property type="match status" value="1"/>
</dbReference>
<dbReference type="GO" id="GO:0003747">
    <property type="term" value="F:translation release factor activity"/>
    <property type="evidence" value="ECO:0007669"/>
    <property type="project" value="InterPro"/>
</dbReference>
<dbReference type="Pfam" id="PF00472">
    <property type="entry name" value="RF-1"/>
    <property type="match status" value="1"/>
</dbReference>
<keyword evidence="3" id="KW-0648">Protein biosynthesis</keyword>
<dbReference type="EMBL" id="GGYP01000093">
    <property type="protein sequence ID" value="MDE44864.1"/>
    <property type="molecule type" value="Transcribed_RNA"/>
</dbReference>
<dbReference type="Pfam" id="PF03462">
    <property type="entry name" value="PCRF"/>
    <property type="match status" value="1"/>
</dbReference>
<reference evidence="6" key="1">
    <citation type="submission" date="2018-10" db="EMBL/GenBank/DDBJ databases">
        <title>Transcriptome assembly of Aceria tosichella (Wheat curl mite) Type 2.</title>
        <authorList>
            <person name="Scully E.D."/>
            <person name="Geib S.M."/>
            <person name="Palmer N.A."/>
            <person name="Gupta A.K."/>
            <person name="Sarath G."/>
            <person name="Tatineni S."/>
        </authorList>
    </citation>
    <scope>NUCLEOTIDE SEQUENCE</scope>
    <source>
        <strain evidence="6">LincolnNE</strain>
    </source>
</reference>
<comment type="similarity">
    <text evidence="1">Belongs to the prokaryotic/mitochondrial release factor family.</text>
</comment>
<dbReference type="GO" id="GO:0005737">
    <property type="term" value="C:cytoplasm"/>
    <property type="evidence" value="ECO:0007669"/>
    <property type="project" value="UniProtKB-ARBA"/>
</dbReference>